<gene>
    <name evidence="1" type="ORF">EPIR_2942</name>
</gene>
<evidence type="ECO:0000313" key="1">
    <source>
        <dbReference type="EMBL" id="CCG88305.1"/>
    </source>
</evidence>
<evidence type="ECO:0000313" key="2">
    <source>
        <dbReference type="Proteomes" id="UP000018217"/>
    </source>
</evidence>
<organism evidence="1 2">
    <name type="scientific">Erwinia piriflorinigrans CFBP 5888</name>
    <dbReference type="NCBI Taxonomy" id="1161919"/>
    <lineage>
        <taxon>Bacteria</taxon>
        <taxon>Pseudomonadati</taxon>
        <taxon>Pseudomonadota</taxon>
        <taxon>Gammaproteobacteria</taxon>
        <taxon>Enterobacterales</taxon>
        <taxon>Erwiniaceae</taxon>
        <taxon>Erwinia</taxon>
    </lineage>
</organism>
<proteinExistence type="predicted"/>
<protein>
    <submittedName>
        <fullName evidence="1">Uncharacterized protein</fullName>
    </submittedName>
</protein>
<reference evidence="1 2" key="1">
    <citation type="journal article" date="2013" name="Syst. Appl. Microbiol.">
        <title>Phylogenetic position and virulence apparatus of the pear flower necrosis pathogen Erwinia piriflorinigrans CFBP 5888T as assessed by comparative genomics.</title>
        <authorList>
            <person name="Smits T.H."/>
            <person name="Rezzonico F."/>
            <person name="Lopez M.M."/>
            <person name="Blom J."/>
            <person name="Goesmann A."/>
            <person name="Frey J.E."/>
            <person name="Duffy B."/>
        </authorList>
    </citation>
    <scope>NUCLEOTIDE SEQUENCE [LARGE SCALE GENOMIC DNA]</scope>
    <source>
        <strain evidence="2">CFBP5888</strain>
    </source>
</reference>
<comment type="caution">
    <text evidence="1">The sequence shown here is derived from an EMBL/GenBank/DDBJ whole genome shotgun (WGS) entry which is preliminary data.</text>
</comment>
<name>V5ZAL6_9GAMM</name>
<dbReference type="STRING" id="1161919.EPIR_2942"/>
<keyword evidence="2" id="KW-1185">Reference proteome</keyword>
<dbReference type="EMBL" id="CAHS01000017">
    <property type="protein sequence ID" value="CCG88305.1"/>
    <property type="molecule type" value="Genomic_DNA"/>
</dbReference>
<dbReference type="AlphaFoldDB" id="V5ZAL6"/>
<sequence>MYCFLRIFQRDRFVIKTMPRQKNGQPFWTSTIFGFIC</sequence>
<dbReference type="Proteomes" id="UP000018217">
    <property type="component" value="Unassembled WGS sequence"/>
</dbReference>
<accession>V5ZAL6</accession>